<proteinExistence type="predicted"/>
<name>A0A1F7JJW0_9BACT</name>
<dbReference type="InterPro" id="IPR001375">
    <property type="entry name" value="Peptidase_S9_cat"/>
</dbReference>
<evidence type="ECO:0000313" key="3">
    <source>
        <dbReference type="EMBL" id="OGK55888.1"/>
    </source>
</evidence>
<keyword evidence="1" id="KW-0378">Hydrolase</keyword>
<dbReference type="PANTHER" id="PTHR22946:SF9">
    <property type="entry name" value="POLYKETIDE TRANSFERASE AF380"/>
    <property type="match status" value="1"/>
</dbReference>
<dbReference type="InterPro" id="IPR050261">
    <property type="entry name" value="FrsA_esterase"/>
</dbReference>
<organism evidence="3 4">
    <name type="scientific">Candidatus Roizmanbacteria bacterium RIFCSPLOWO2_02_FULL_38_10</name>
    <dbReference type="NCBI Taxonomy" id="1802074"/>
    <lineage>
        <taxon>Bacteria</taxon>
        <taxon>Candidatus Roizmaniibacteriota</taxon>
    </lineage>
</organism>
<dbReference type="GO" id="GO:0052689">
    <property type="term" value="F:carboxylic ester hydrolase activity"/>
    <property type="evidence" value="ECO:0007669"/>
    <property type="project" value="UniProtKB-ARBA"/>
</dbReference>
<comment type="caution">
    <text evidence="3">The sequence shown here is derived from an EMBL/GenBank/DDBJ whole genome shotgun (WGS) entry which is preliminary data.</text>
</comment>
<dbReference type="GO" id="GO:0006508">
    <property type="term" value="P:proteolysis"/>
    <property type="evidence" value="ECO:0007669"/>
    <property type="project" value="InterPro"/>
</dbReference>
<dbReference type="PANTHER" id="PTHR22946">
    <property type="entry name" value="DIENELACTONE HYDROLASE DOMAIN-CONTAINING PROTEIN-RELATED"/>
    <property type="match status" value="1"/>
</dbReference>
<dbReference type="InterPro" id="IPR029058">
    <property type="entry name" value="AB_hydrolase_fold"/>
</dbReference>
<gene>
    <name evidence="3" type="ORF">A3J15_03635</name>
</gene>
<protein>
    <recommendedName>
        <fullName evidence="2">Peptidase S9 prolyl oligopeptidase catalytic domain-containing protein</fullName>
    </recommendedName>
</protein>
<dbReference type="SUPFAM" id="SSF53474">
    <property type="entry name" value="alpha/beta-Hydrolases"/>
    <property type="match status" value="1"/>
</dbReference>
<dbReference type="GO" id="GO:0008236">
    <property type="term" value="F:serine-type peptidase activity"/>
    <property type="evidence" value="ECO:0007669"/>
    <property type="project" value="InterPro"/>
</dbReference>
<evidence type="ECO:0000256" key="1">
    <source>
        <dbReference type="ARBA" id="ARBA00022801"/>
    </source>
</evidence>
<evidence type="ECO:0000313" key="4">
    <source>
        <dbReference type="Proteomes" id="UP000176376"/>
    </source>
</evidence>
<dbReference type="EMBL" id="MGAY01000050">
    <property type="protein sequence ID" value="OGK55888.1"/>
    <property type="molecule type" value="Genomic_DNA"/>
</dbReference>
<dbReference type="STRING" id="1802074.A3J15_03635"/>
<dbReference type="Gene3D" id="3.40.50.1820">
    <property type="entry name" value="alpha/beta hydrolase"/>
    <property type="match status" value="1"/>
</dbReference>
<accession>A0A1F7JJW0</accession>
<dbReference type="Proteomes" id="UP000176376">
    <property type="component" value="Unassembled WGS sequence"/>
</dbReference>
<feature type="domain" description="Peptidase S9 prolyl oligopeptidase catalytic" evidence="2">
    <location>
        <begin position="198"/>
        <end position="338"/>
    </location>
</feature>
<sequence length="347" mass="39803">MKNFFLGFIFGLLLTLLATYILEFYRPKIISPISKNITSVKNKALEKYQIKNLQKITFQPQSFTIKQTLKEDKNFSSYLYYLNIDTKSLGYKKNYRVSGLINIPKTPGAYPLILMLRGFVPLENYETGMGTKRAGETLAANGFITVAPDFLGYGKSEYPPADVFEARFLNYVTALSILKSAINLNQNLADGNITGIKIDYNKIGIWGHSNGGQIALTVLEIENKIYPTVLWAPVSKPFPYNILFYTDEYEDEGRLLRKKLAEFEKDYDARLFSITKYLSEIDSPIQLHQGTADGEVLKSWSDSLYDYMKAQKKEINYFVYNNENHNFSNGNWNTLITRDISFFNNSF</sequence>
<dbReference type="Pfam" id="PF00326">
    <property type="entry name" value="Peptidase_S9"/>
    <property type="match status" value="1"/>
</dbReference>
<evidence type="ECO:0000259" key="2">
    <source>
        <dbReference type="Pfam" id="PF00326"/>
    </source>
</evidence>
<dbReference type="AlphaFoldDB" id="A0A1F7JJW0"/>
<reference evidence="3 4" key="1">
    <citation type="journal article" date="2016" name="Nat. Commun.">
        <title>Thousands of microbial genomes shed light on interconnected biogeochemical processes in an aquifer system.</title>
        <authorList>
            <person name="Anantharaman K."/>
            <person name="Brown C.T."/>
            <person name="Hug L.A."/>
            <person name="Sharon I."/>
            <person name="Castelle C.J."/>
            <person name="Probst A.J."/>
            <person name="Thomas B.C."/>
            <person name="Singh A."/>
            <person name="Wilkins M.J."/>
            <person name="Karaoz U."/>
            <person name="Brodie E.L."/>
            <person name="Williams K.H."/>
            <person name="Hubbard S.S."/>
            <person name="Banfield J.F."/>
        </authorList>
    </citation>
    <scope>NUCLEOTIDE SEQUENCE [LARGE SCALE GENOMIC DNA]</scope>
</reference>